<dbReference type="PROSITE" id="PS50850">
    <property type="entry name" value="MFS"/>
    <property type="match status" value="1"/>
</dbReference>
<feature type="transmembrane region" description="Helical" evidence="15">
    <location>
        <begin position="159"/>
        <end position="181"/>
    </location>
</feature>
<accession>A0A7S1U095</accession>
<feature type="domain" description="Major facilitator superfamily (MFS) profile" evidence="16">
    <location>
        <begin position="28"/>
        <end position="501"/>
    </location>
</feature>
<dbReference type="InterPro" id="IPR036259">
    <property type="entry name" value="MFS_trans_sf"/>
</dbReference>
<feature type="compositionally biased region" description="Acidic residues" evidence="14">
    <location>
        <begin position="538"/>
        <end position="548"/>
    </location>
</feature>
<comment type="catalytic activity">
    <reaction evidence="9">
        <text>D-xylose(out) = D-xylose(in)</text>
        <dbReference type="Rhea" id="RHEA:78427"/>
        <dbReference type="ChEBI" id="CHEBI:53455"/>
    </reaction>
    <physiologicalReaction direction="left-to-right" evidence="9">
        <dbReference type="Rhea" id="RHEA:78428"/>
    </physiologicalReaction>
</comment>
<feature type="transmembrane region" description="Helical" evidence="15">
    <location>
        <begin position="321"/>
        <end position="342"/>
    </location>
</feature>
<comment type="catalytic activity">
    <reaction evidence="8">
        <text>D-glucose(out) = D-glucose(in)</text>
        <dbReference type="Rhea" id="RHEA:60376"/>
        <dbReference type="ChEBI" id="CHEBI:4167"/>
    </reaction>
    <physiologicalReaction direction="left-to-right" evidence="8">
        <dbReference type="Rhea" id="RHEA:60377"/>
    </physiologicalReaction>
</comment>
<evidence type="ECO:0000256" key="12">
    <source>
        <dbReference type="ARBA" id="ARBA00044710"/>
    </source>
</evidence>
<organism evidence="17">
    <name type="scientific">Phaeomonas parva</name>
    <dbReference type="NCBI Taxonomy" id="124430"/>
    <lineage>
        <taxon>Eukaryota</taxon>
        <taxon>Sar</taxon>
        <taxon>Stramenopiles</taxon>
        <taxon>Ochrophyta</taxon>
        <taxon>Pinguiophyceae</taxon>
        <taxon>Pinguiochrysidales</taxon>
        <taxon>Pinguiochrysidaceae</taxon>
        <taxon>Phaeomonas</taxon>
    </lineage>
</organism>
<comment type="catalytic activity">
    <reaction evidence="11">
        <text>D-glucosamine(out) = D-glucosamine(in)</text>
        <dbReference type="Rhea" id="RHEA:78423"/>
        <dbReference type="ChEBI" id="CHEBI:58723"/>
    </reaction>
    <physiologicalReaction direction="left-to-right" evidence="11">
        <dbReference type="Rhea" id="RHEA:78424"/>
    </physiologicalReaction>
</comment>
<dbReference type="AlphaFoldDB" id="A0A7S1U095"/>
<dbReference type="GO" id="GO:0005366">
    <property type="term" value="F:myo-inositol:proton symporter activity"/>
    <property type="evidence" value="ECO:0007669"/>
    <property type="project" value="TreeGrafter"/>
</dbReference>
<keyword evidence="3" id="KW-0813">Transport</keyword>
<comment type="catalytic activity">
    <reaction evidence="12">
        <text>D-fructose(out) = D-fructose(in)</text>
        <dbReference type="Rhea" id="RHEA:60372"/>
        <dbReference type="ChEBI" id="CHEBI:37721"/>
    </reaction>
    <physiologicalReaction direction="left-to-right" evidence="12">
        <dbReference type="Rhea" id="RHEA:60373"/>
    </physiologicalReaction>
</comment>
<feature type="transmembrane region" description="Helical" evidence="15">
    <location>
        <begin position="120"/>
        <end position="147"/>
    </location>
</feature>
<evidence type="ECO:0000259" key="16">
    <source>
        <dbReference type="PROSITE" id="PS50850"/>
    </source>
</evidence>
<protein>
    <recommendedName>
        <fullName evidence="13">Hexose transporter 1</fullName>
    </recommendedName>
</protein>
<dbReference type="Gene3D" id="1.20.1250.20">
    <property type="entry name" value="MFS general substrate transporter like domains"/>
    <property type="match status" value="1"/>
</dbReference>
<evidence type="ECO:0000256" key="14">
    <source>
        <dbReference type="SAM" id="MobiDB-lite"/>
    </source>
</evidence>
<dbReference type="GO" id="GO:0016324">
    <property type="term" value="C:apical plasma membrane"/>
    <property type="evidence" value="ECO:0007669"/>
    <property type="project" value="TreeGrafter"/>
</dbReference>
<evidence type="ECO:0000256" key="7">
    <source>
        <dbReference type="ARBA" id="ARBA00044637"/>
    </source>
</evidence>
<feature type="transmembrane region" description="Helical" evidence="15">
    <location>
        <begin position="95"/>
        <end position="114"/>
    </location>
</feature>
<evidence type="ECO:0000256" key="1">
    <source>
        <dbReference type="ARBA" id="ARBA00004141"/>
    </source>
</evidence>
<feature type="transmembrane region" description="Helical" evidence="15">
    <location>
        <begin position="479"/>
        <end position="495"/>
    </location>
</feature>
<keyword evidence="5 15" id="KW-1133">Transmembrane helix</keyword>
<keyword evidence="6 15" id="KW-0472">Membrane</keyword>
<dbReference type="InterPro" id="IPR005828">
    <property type="entry name" value="MFS_sugar_transport-like"/>
</dbReference>
<gene>
    <name evidence="17" type="ORF">PPAR1163_LOCUS11278</name>
</gene>
<evidence type="ECO:0000256" key="15">
    <source>
        <dbReference type="SAM" id="Phobius"/>
    </source>
</evidence>
<evidence type="ECO:0000256" key="4">
    <source>
        <dbReference type="ARBA" id="ARBA00022692"/>
    </source>
</evidence>
<dbReference type="Pfam" id="PF00083">
    <property type="entry name" value="Sugar_tr"/>
    <property type="match status" value="2"/>
</dbReference>
<feature type="transmembrane region" description="Helical" evidence="15">
    <location>
        <begin position="354"/>
        <end position="375"/>
    </location>
</feature>
<evidence type="ECO:0000256" key="2">
    <source>
        <dbReference type="ARBA" id="ARBA00011738"/>
    </source>
</evidence>
<feature type="transmembrane region" description="Helical" evidence="15">
    <location>
        <begin position="187"/>
        <end position="209"/>
    </location>
</feature>
<comment type="subcellular location">
    <subcellularLocation>
        <location evidence="1">Membrane</location>
        <topology evidence="1">Multi-pass membrane protein</topology>
    </subcellularLocation>
</comment>
<dbReference type="PANTHER" id="PTHR48020:SF12">
    <property type="entry name" value="PROTON MYO-INOSITOL COTRANSPORTER"/>
    <property type="match status" value="1"/>
</dbReference>
<feature type="transmembrane region" description="Helical" evidence="15">
    <location>
        <begin position="25"/>
        <end position="50"/>
    </location>
</feature>
<proteinExistence type="predicted"/>
<keyword evidence="4 15" id="KW-0812">Transmembrane</keyword>
<dbReference type="InterPro" id="IPR003663">
    <property type="entry name" value="Sugar/inositol_transpt"/>
</dbReference>
<evidence type="ECO:0000256" key="6">
    <source>
        <dbReference type="ARBA" id="ARBA00023136"/>
    </source>
</evidence>
<comment type="catalytic activity">
    <reaction evidence="7">
        <text>D-galactose(in) = D-galactose(out)</text>
        <dbReference type="Rhea" id="RHEA:34915"/>
        <dbReference type="ChEBI" id="CHEBI:4139"/>
    </reaction>
    <physiologicalReaction direction="right-to-left" evidence="7">
        <dbReference type="Rhea" id="RHEA:34917"/>
    </physiologicalReaction>
</comment>
<evidence type="ECO:0000256" key="5">
    <source>
        <dbReference type="ARBA" id="ARBA00022989"/>
    </source>
</evidence>
<name>A0A7S1U095_9STRA</name>
<evidence type="ECO:0000256" key="11">
    <source>
        <dbReference type="ARBA" id="ARBA00044668"/>
    </source>
</evidence>
<dbReference type="InterPro" id="IPR020846">
    <property type="entry name" value="MFS_dom"/>
</dbReference>
<dbReference type="InterPro" id="IPR050814">
    <property type="entry name" value="Myo-inositol_Transporter"/>
</dbReference>
<evidence type="ECO:0000256" key="3">
    <source>
        <dbReference type="ARBA" id="ARBA00022448"/>
    </source>
</evidence>
<dbReference type="SUPFAM" id="SSF103473">
    <property type="entry name" value="MFS general substrate transporter"/>
    <property type="match status" value="1"/>
</dbReference>
<dbReference type="PRINTS" id="PR00171">
    <property type="entry name" value="SUGRTRNSPORT"/>
</dbReference>
<feature type="compositionally biased region" description="Polar residues" evidence="14">
    <location>
        <begin position="563"/>
        <end position="573"/>
    </location>
</feature>
<evidence type="ECO:0000313" key="17">
    <source>
        <dbReference type="EMBL" id="CAD9252914.1"/>
    </source>
</evidence>
<dbReference type="PANTHER" id="PTHR48020">
    <property type="entry name" value="PROTON MYO-INOSITOL COTRANSPORTER"/>
    <property type="match status" value="1"/>
</dbReference>
<evidence type="ECO:0000256" key="8">
    <source>
        <dbReference type="ARBA" id="ARBA00044648"/>
    </source>
</evidence>
<reference evidence="17" key="1">
    <citation type="submission" date="2021-01" db="EMBL/GenBank/DDBJ databases">
        <authorList>
            <person name="Corre E."/>
            <person name="Pelletier E."/>
            <person name="Niang G."/>
            <person name="Scheremetjew M."/>
            <person name="Finn R."/>
            <person name="Kale V."/>
            <person name="Holt S."/>
            <person name="Cochrane G."/>
            <person name="Meng A."/>
            <person name="Brown T."/>
            <person name="Cohen L."/>
        </authorList>
    </citation>
    <scope>NUCLEOTIDE SEQUENCE</scope>
    <source>
        <strain evidence="17">CCMP2877</strain>
    </source>
</reference>
<comment type="catalytic activity">
    <reaction evidence="10">
        <text>D-mannose(out) = D-mannose(in)</text>
        <dbReference type="Rhea" id="RHEA:78391"/>
        <dbReference type="ChEBI" id="CHEBI:4208"/>
    </reaction>
    <physiologicalReaction direction="left-to-right" evidence="10">
        <dbReference type="Rhea" id="RHEA:78392"/>
    </physiologicalReaction>
</comment>
<dbReference type="EMBL" id="HBGJ01017552">
    <property type="protein sequence ID" value="CAD9252914.1"/>
    <property type="molecule type" value="Transcribed_RNA"/>
</dbReference>
<feature type="transmembrane region" description="Helical" evidence="15">
    <location>
        <begin position="62"/>
        <end position="83"/>
    </location>
</feature>
<evidence type="ECO:0000256" key="10">
    <source>
        <dbReference type="ARBA" id="ARBA00044662"/>
    </source>
</evidence>
<comment type="subunit">
    <text evidence="2">Homodimer.</text>
</comment>
<evidence type="ECO:0000256" key="9">
    <source>
        <dbReference type="ARBA" id="ARBA00044656"/>
    </source>
</evidence>
<sequence length="573" mass="60606">MEEVFVGPAEEAPSKGDTASAKGQVLLLTSISAISFFLFGYDTGVVSGAFAWVRDDLNLSDIAYETLVGVTTAAAALGAVGAAGLNESFGRNPCIVLASVLFSTGAAVMALTPTNMGATFAFWLLFVGRVTVGLAIGLATVTVPMYISEAAPPETRGFLLVLNDLSVVTGQFVAGLVNVGFDHAGRIWRASVGLALIPGALQFVGFLFLPESPRWLCQRGRVEEARAVLRKLRDGEHAVADELSAIRAEVEVIQREREALGLTPTPTTGERAALNGSGATRTGLGLGLGIGAAFGAQTGEASLWDLRAYWGHAPVRRAMTLGVVLMAMNQFAGINTVMYYSVAMMEMAGFNNEQSVLIACACDFAQMCGVIYSLFRMDVLGRRALALQSTALVMPTLLLLAVAFWIGNGVLALVALMLYLPAFGSGLSGVPWTVNSEIYPLSVRSLAVSQATAANWAFNSVVSFSFVSLSSAIGAGQTFLIYLSACIVGGAWLYAKMPETNGLGLEEVSQLFEKEGANFELAPGRLCTRLTGKWGYEQVDDQGGDDDEGHLVDEDSKAERFETLTTTHSPVVP</sequence>
<evidence type="ECO:0000256" key="13">
    <source>
        <dbReference type="ARBA" id="ARBA00044780"/>
    </source>
</evidence>
<feature type="compositionally biased region" description="Basic and acidic residues" evidence="14">
    <location>
        <begin position="549"/>
        <end position="562"/>
    </location>
</feature>
<feature type="region of interest" description="Disordered" evidence="14">
    <location>
        <begin position="538"/>
        <end position="573"/>
    </location>
</feature>